<name>A0A0A8ZP35_ARUDO</name>
<organism evidence="1">
    <name type="scientific">Arundo donax</name>
    <name type="common">Giant reed</name>
    <name type="synonym">Donax arundinaceus</name>
    <dbReference type="NCBI Taxonomy" id="35708"/>
    <lineage>
        <taxon>Eukaryota</taxon>
        <taxon>Viridiplantae</taxon>
        <taxon>Streptophyta</taxon>
        <taxon>Embryophyta</taxon>
        <taxon>Tracheophyta</taxon>
        <taxon>Spermatophyta</taxon>
        <taxon>Magnoliopsida</taxon>
        <taxon>Liliopsida</taxon>
        <taxon>Poales</taxon>
        <taxon>Poaceae</taxon>
        <taxon>PACMAD clade</taxon>
        <taxon>Arundinoideae</taxon>
        <taxon>Arundineae</taxon>
        <taxon>Arundo</taxon>
    </lineage>
</organism>
<sequence>MRWSVTRLRPSSRSDMLLSIISNRSTASLISS</sequence>
<evidence type="ECO:0000313" key="1">
    <source>
        <dbReference type="EMBL" id="JAD41154.1"/>
    </source>
</evidence>
<reference evidence="1" key="1">
    <citation type="submission" date="2014-09" db="EMBL/GenBank/DDBJ databases">
        <authorList>
            <person name="Magalhaes I.L.F."/>
            <person name="Oliveira U."/>
            <person name="Santos F.R."/>
            <person name="Vidigal T.H.D.A."/>
            <person name="Brescovit A.D."/>
            <person name="Santos A.J."/>
        </authorList>
    </citation>
    <scope>NUCLEOTIDE SEQUENCE</scope>
    <source>
        <tissue evidence="1">Shoot tissue taken approximately 20 cm above the soil surface</tissue>
    </source>
</reference>
<accession>A0A0A8ZP35</accession>
<dbReference type="EMBL" id="GBRH01256741">
    <property type="protein sequence ID" value="JAD41154.1"/>
    <property type="molecule type" value="Transcribed_RNA"/>
</dbReference>
<reference evidence="1" key="2">
    <citation type="journal article" date="2015" name="Data Brief">
        <title>Shoot transcriptome of the giant reed, Arundo donax.</title>
        <authorList>
            <person name="Barrero R.A."/>
            <person name="Guerrero F.D."/>
            <person name="Moolhuijzen P."/>
            <person name="Goolsby J.A."/>
            <person name="Tidwell J."/>
            <person name="Bellgard S.E."/>
            <person name="Bellgard M.I."/>
        </authorList>
    </citation>
    <scope>NUCLEOTIDE SEQUENCE</scope>
    <source>
        <tissue evidence="1">Shoot tissue taken approximately 20 cm above the soil surface</tissue>
    </source>
</reference>
<proteinExistence type="predicted"/>
<protein>
    <submittedName>
        <fullName evidence="1">Uncharacterized protein</fullName>
    </submittedName>
</protein>
<dbReference type="AlphaFoldDB" id="A0A0A8ZP35"/>